<sequence>MARHLVAAGVAPDGVVWTDGDAPADLFATPDTPLPLASDAALHRVRANVGFLDLARSALMHRAPERLGLLYRLLWRMQRAPRLMQDAADADVRAAARLAQAVRRDIHKMRAFVRFRLIDARYVAWFEPDHAIERANARFFIDRFASQPWSILTPRLSLHWLEGRLMEGPPASPDDAAQDDPTEALWTSYYRAIFNPARLKTGAMLREMPRKYWHNLPEARAIPELIAGAQAREAAMIDASASSAAPPAPQTLDDLAQAVATCRRCPIGANGTRAVMGEGPADAALMIVGEQPGDHEERAGRPFVGPAGAVLNAALAQAGIDRAAARITNAVRHFKHTPSPKGRLHQTPSPAEIDHCRWWLEAERAMVRPRHILALGASAARAILGRTPNIMAERGQPIPLPDGATLWITAHPAHLLRLEGAARAAEQQRFADDLARVARGLGSTA</sequence>
<evidence type="ECO:0000256" key="8">
    <source>
        <dbReference type="ARBA" id="ARBA00023014"/>
    </source>
</evidence>
<feature type="domain" description="Uracil-DNA glycosylase-like" evidence="10">
    <location>
        <begin position="276"/>
        <end position="435"/>
    </location>
</feature>
<keyword evidence="9" id="KW-0234">DNA repair</keyword>
<organism evidence="11 12">
    <name type="scientific">Novosphingobium ovatum</name>
    <dbReference type="NCBI Taxonomy" id="1908523"/>
    <lineage>
        <taxon>Bacteria</taxon>
        <taxon>Pseudomonadati</taxon>
        <taxon>Pseudomonadota</taxon>
        <taxon>Alphaproteobacteria</taxon>
        <taxon>Sphingomonadales</taxon>
        <taxon>Sphingomonadaceae</taxon>
        <taxon>Novosphingobium</taxon>
    </lineage>
</organism>
<dbReference type="InterPro" id="IPR051536">
    <property type="entry name" value="UDG_Type-4/5"/>
</dbReference>
<evidence type="ECO:0000256" key="4">
    <source>
        <dbReference type="ARBA" id="ARBA00022723"/>
    </source>
</evidence>
<dbReference type="SMART" id="SM00986">
    <property type="entry name" value="UDG"/>
    <property type="match status" value="1"/>
</dbReference>
<evidence type="ECO:0000256" key="5">
    <source>
        <dbReference type="ARBA" id="ARBA00022763"/>
    </source>
</evidence>
<evidence type="ECO:0000256" key="9">
    <source>
        <dbReference type="ARBA" id="ARBA00023204"/>
    </source>
</evidence>
<proteinExistence type="inferred from homology"/>
<dbReference type="SMART" id="SM00987">
    <property type="entry name" value="UreE_C"/>
    <property type="match status" value="1"/>
</dbReference>
<dbReference type="InterPro" id="IPR005122">
    <property type="entry name" value="Uracil-DNA_glycosylase-like"/>
</dbReference>
<dbReference type="PANTHER" id="PTHR33693">
    <property type="entry name" value="TYPE-5 URACIL-DNA GLYCOSYLASE"/>
    <property type="match status" value="1"/>
</dbReference>
<keyword evidence="4" id="KW-0479">Metal-binding</keyword>
<dbReference type="NCBIfam" id="TIGR03914">
    <property type="entry name" value="UDG_fam_dom"/>
    <property type="match status" value="1"/>
</dbReference>
<accession>A0ABW9XDA2</accession>
<evidence type="ECO:0000256" key="2">
    <source>
        <dbReference type="ARBA" id="ARBA00019403"/>
    </source>
</evidence>
<evidence type="ECO:0000256" key="7">
    <source>
        <dbReference type="ARBA" id="ARBA00023004"/>
    </source>
</evidence>
<keyword evidence="12" id="KW-1185">Reference proteome</keyword>
<reference evidence="12" key="1">
    <citation type="submission" date="2020-01" db="EMBL/GenBank/DDBJ databases">
        <title>Sphingomonas sp. strain CSW-10.</title>
        <authorList>
            <person name="Chen W.-M."/>
        </authorList>
    </citation>
    <scope>NUCLEOTIDE SEQUENCE [LARGE SCALE GENOMIC DNA]</scope>
    <source>
        <strain evidence="12">FSY-8</strain>
    </source>
</reference>
<gene>
    <name evidence="11" type="ORF">GTZ99_07780</name>
</gene>
<dbReference type="EMBL" id="JAAAPO010000003">
    <property type="protein sequence ID" value="NBC36452.1"/>
    <property type="molecule type" value="Genomic_DNA"/>
</dbReference>
<dbReference type="Gene3D" id="3.40.470.10">
    <property type="entry name" value="Uracil-DNA glycosylase-like domain"/>
    <property type="match status" value="1"/>
</dbReference>
<dbReference type="CDD" id="cd10030">
    <property type="entry name" value="UDG-F4_TTUDGA_SPO1dp_like"/>
    <property type="match status" value="1"/>
</dbReference>
<dbReference type="Pfam" id="PF03167">
    <property type="entry name" value="UDG"/>
    <property type="match status" value="1"/>
</dbReference>
<keyword evidence="7" id="KW-0408">Iron</keyword>
<dbReference type="InterPro" id="IPR025404">
    <property type="entry name" value="DUF4130"/>
</dbReference>
<evidence type="ECO:0000313" key="12">
    <source>
        <dbReference type="Proteomes" id="UP000753724"/>
    </source>
</evidence>
<dbReference type="InterPro" id="IPR023875">
    <property type="entry name" value="DNA_repair_put"/>
</dbReference>
<evidence type="ECO:0000256" key="3">
    <source>
        <dbReference type="ARBA" id="ARBA00022485"/>
    </source>
</evidence>
<dbReference type="InterPro" id="IPR036895">
    <property type="entry name" value="Uracil-DNA_glycosylase-like_sf"/>
</dbReference>
<keyword evidence="5" id="KW-0227">DNA damage</keyword>
<dbReference type="NCBIfam" id="TIGR03915">
    <property type="entry name" value="SAM_7_link_chp"/>
    <property type="match status" value="1"/>
</dbReference>
<dbReference type="Pfam" id="PF13566">
    <property type="entry name" value="DUF4130"/>
    <property type="match status" value="1"/>
</dbReference>
<name>A0ABW9XDA2_9SPHN</name>
<comment type="caution">
    <text evidence="11">The sequence shown here is derived from an EMBL/GenBank/DDBJ whole genome shotgun (WGS) entry which is preliminary data.</text>
</comment>
<evidence type="ECO:0000259" key="10">
    <source>
        <dbReference type="SMART" id="SM00986"/>
    </source>
</evidence>
<comment type="similarity">
    <text evidence="1">Belongs to the uracil-DNA glycosylase (UDG) superfamily. Type 4 (UDGa) family.</text>
</comment>
<evidence type="ECO:0000256" key="1">
    <source>
        <dbReference type="ARBA" id="ARBA00006521"/>
    </source>
</evidence>
<dbReference type="InterPro" id="IPR005273">
    <property type="entry name" value="Ura-DNA_glyco_family4"/>
</dbReference>
<dbReference type="SUPFAM" id="SSF52141">
    <property type="entry name" value="Uracil-DNA glycosylase-like"/>
    <property type="match status" value="1"/>
</dbReference>
<evidence type="ECO:0000256" key="6">
    <source>
        <dbReference type="ARBA" id="ARBA00022801"/>
    </source>
</evidence>
<dbReference type="Proteomes" id="UP000753724">
    <property type="component" value="Unassembled WGS sequence"/>
</dbReference>
<keyword evidence="3" id="KW-0004">4Fe-4S</keyword>
<keyword evidence="6" id="KW-0378">Hydrolase</keyword>
<protein>
    <recommendedName>
        <fullName evidence="2">Type-4 uracil-DNA glycosylase</fullName>
    </recommendedName>
</protein>
<keyword evidence="8" id="KW-0411">Iron-sulfur</keyword>
<dbReference type="PANTHER" id="PTHR33693:SF9">
    <property type="entry name" value="TYPE-4 URACIL-DNA GLYCOSYLASE"/>
    <property type="match status" value="1"/>
</dbReference>
<evidence type="ECO:0000313" key="11">
    <source>
        <dbReference type="EMBL" id="NBC36452.1"/>
    </source>
</evidence>